<evidence type="ECO:0000313" key="3">
    <source>
        <dbReference type="Proteomes" id="UP000004816"/>
    </source>
</evidence>
<dbReference type="SUPFAM" id="SSF56752">
    <property type="entry name" value="D-aminoacid aminotransferase-like PLP-dependent enzymes"/>
    <property type="match status" value="1"/>
</dbReference>
<dbReference type="OrthoDB" id="3199344at2"/>
<dbReference type="HOGENOM" id="CLU_020844_1_0_11"/>
<dbReference type="Proteomes" id="UP000004816">
    <property type="component" value="Unassembled WGS sequence"/>
</dbReference>
<name>E5XV70_SEGRC</name>
<gene>
    <name evidence="2" type="ORF">HMPREF9336_03392</name>
</gene>
<dbReference type="InterPro" id="IPR036038">
    <property type="entry name" value="Aminotransferase-like"/>
</dbReference>
<organism evidence="2 3">
    <name type="scientific">Segniliparus rugosus (strain ATCC BAA-974 / DSM 45345 / CCUG 50838 / CIP 108380 / JCM 13579 / CDC 945)</name>
    <dbReference type="NCBI Taxonomy" id="679197"/>
    <lineage>
        <taxon>Bacteria</taxon>
        <taxon>Bacillati</taxon>
        <taxon>Actinomycetota</taxon>
        <taxon>Actinomycetes</taxon>
        <taxon>Mycobacteriales</taxon>
        <taxon>Segniliparaceae</taxon>
        <taxon>Segniliparus</taxon>
    </lineage>
</organism>
<dbReference type="Gene3D" id="3.30.470.10">
    <property type="match status" value="1"/>
</dbReference>
<comment type="similarity">
    <text evidence="1">Belongs to the class-IV pyridoxal-phosphate-dependent aminotransferase family.</text>
</comment>
<reference evidence="2 3" key="1">
    <citation type="journal article" date="2011" name="Stand. Genomic Sci.">
        <title>High quality draft genome sequence of Segniliparus rugosus CDC 945(T)= (ATCC BAA-974(T)).</title>
        <authorList>
            <person name="Earl A.M."/>
            <person name="Desjardins C.A."/>
            <person name="Fitzgerald M.G."/>
            <person name="Arachchi H.M."/>
            <person name="Zeng Q."/>
            <person name="Mehta T."/>
            <person name="Griggs A."/>
            <person name="Birren B.W."/>
            <person name="Toney N.C."/>
            <person name="Carr J."/>
            <person name="Posey J."/>
            <person name="Butler W.R."/>
        </authorList>
    </citation>
    <scope>NUCLEOTIDE SEQUENCE [LARGE SCALE GENOMIC DNA]</scope>
    <source>
        <strain evidence="3">ATCC BAA-974 / DSM 45345 / CCUG 50838 / CIP 108380 / JCM 13579 / CDC 945</strain>
    </source>
</reference>
<dbReference type="Gene3D" id="3.20.10.10">
    <property type="entry name" value="D-amino Acid Aminotransferase, subunit A, domain 2"/>
    <property type="match status" value="1"/>
</dbReference>
<dbReference type="eggNOG" id="COG0115">
    <property type="taxonomic scope" value="Bacteria"/>
</dbReference>
<proteinExistence type="inferred from homology"/>
<dbReference type="InterPro" id="IPR001544">
    <property type="entry name" value="Aminotrans_IV"/>
</dbReference>
<dbReference type="PANTHER" id="PTHR42743">
    <property type="entry name" value="AMINO-ACID AMINOTRANSFERASE"/>
    <property type="match status" value="1"/>
</dbReference>
<dbReference type="AlphaFoldDB" id="E5XV70"/>
<evidence type="ECO:0008006" key="4">
    <source>
        <dbReference type="Google" id="ProtNLM"/>
    </source>
</evidence>
<dbReference type="STRING" id="679197.HMPREF9336_03392"/>
<dbReference type="InterPro" id="IPR043132">
    <property type="entry name" value="BCAT-like_C"/>
</dbReference>
<dbReference type="GO" id="GO:0046394">
    <property type="term" value="P:carboxylic acid biosynthetic process"/>
    <property type="evidence" value="ECO:0007669"/>
    <property type="project" value="UniProtKB-ARBA"/>
</dbReference>
<dbReference type="NCBIfam" id="NF005886">
    <property type="entry name" value="PRK07849.1-1"/>
    <property type="match status" value="1"/>
</dbReference>
<evidence type="ECO:0000313" key="2">
    <source>
        <dbReference type="EMBL" id="EFV11775.1"/>
    </source>
</evidence>
<evidence type="ECO:0000256" key="1">
    <source>
        <dbReference type="ARBA" id="ARBA00009320"/>
    </source>
</evidence>
<dbReference type="PANTHER" id="PTHR42743:SF11">
    <property type="entry name" value="AMINODEOXYCHORISMATE LYASE"/>
    <property type="match status" value="1"/>
</dbReference>
<keyword evidence="3" id="KW-1185">Reference proteome</keyword>
<dbReference type="GO" id="GO:0005829">
    <property type="term" value="C:cytosol"/>
    <property type="evidence" value="ECO:0007669"/>
    <property type="project" value="TreeGrafter"/>
</dbReference>
<sequence>MPAAFLVTLDGQIHDAARPFFYVDDLTVLRGDGVFETALVRGGRVLKFDRHLARLADSARRLGLPEVQARQWEAAAAVATAAWGADEEGVLRLVLTRGRESVAVEEREPTALLYLSPVPEATLRRREAGVGAITLERGIAADIGARAPWLLLGAKTLSYAMNMAALRHAAERGAQDVIFLDTTGRVLEGPTSTVVVTSGRTLRTPPPDDGILDGTTMRALYRHAAERGYDCRIEPLAGGDLRASDGVWLVSSVALATRVHTLDGEPLRRPEGALDLRPLVDAALA</sequence>
<dbReference type="GO" id="GO:0003824">
    <property type="term" value="F:catalytic activity"/>
    <property type="evidence" value="ECO:0007669"/>
    <property type="project" value="InterPro"/>
</dbReference>
<protein>
    <recommendedName>
        <fullName evidence="4">4-amino-4-deoxychorismate lyase</fullName>
    </recommendedName>
</protein>
<comment type="caution">
    <text evidence="2">The sequence shown here is derived from an EMBL/GenBank/DDBJ whole genome shotgun (WGS) entry which is preliminary data.</text>
</comment>
<dbReference type="InterPro" id="IPR043131">
    <property type="entry name" value="BCAT-like_N"/>
</dbReference>
<dbReference type="Pfam" id="PF01063">
    <property type="entry name" value="Aminotran_4"/>
    <property type="match status" value="1"/>
</dbReference>
<accession>E5XV70</accession>
<dbReference type="EMBL" id="ACZI02000001">
    <property type="protein sequence ID" value="EFV11775.1"/>
    <property type="molecule type" value="Genomic_DNA"/>
</dbReference>
<dbReference type="RefSeq" id="WP_007472360.1">
    <property type="nucleotide sequence ID" value="NZ_KI391953.1"/>
</dbReference>
<dbReference type="NCBIfam" id="NF005887">
    <property type="entry name" value="PRK07849.1-2"/>
    <property type="match status" value="1"/>
</dbReference>
<dbReference type="InterPro" id="IPR050571">
    <property type="entry name" value="Class-IV_PLP-Dep_Aminotrnsfr"/>
</dbReference>